<name>A0A9X4B4V9_9CLOT</name>
<sequence>MYPASGKLQAEIYGEKLNYILNMLYDGSKTLKEGDGICVYVSKESEPDYKVISIKRYSHMFIELEKIQK</sequence>
<accession>A0A9X4B4V9</accession>
<reference evidence="1" key="1">
    <citation type="submission" date="2022-05" db="EMBL/GenBank/DDBJ databases">
        <title>Draft genome sequence of Clostridium tertium strain CP3 isolated from Peru.</title>
        <authorList>
            <person name="Hurtado R."/>
            <person name="Lima L."/>
            <person name="Sousa T."/>
            <person name="Jaiswal A.K."/>
            <person name="Tiwari S."/>
            <person name="Maturrano L."/>
            <person name="Brenig B."/>
            <person name="Azevedo V."/>
        </authorList>
    </citation>
    <scope>NUCLEOTIDE SEQUENCE</scope>
    <source>
        <strain evidence="1">CP3</strain>
    </source>
</reference>
<organism evidence="1 2">
    <name type="scientific">Clostridium tertium</name>
    <dbReference type="NCBI Taxonomy" id="1559"/>
    <lineage>
        <taxon>Bacteria</taxon>
        <taxon>Bacillati</taxon>
        <taxon>Bacillota</taxon>
        <taxon>Clostridia</taxon>
        <taxon>Eubacteriales</taxon>
        <taxon>Clostridiaceae</taxon>
        <taxon>Clostridium</taxon>
    </lineage>
</organism>
<proteinExistence type="predicted"/>
<keyword evidence="2" id="KW-1185">Reference proteome</keyword>
<dbReference type="Proteomes" id="UP001141183">
    <property type="component" value="Unassembled WGS sequence"/>
</dbReference>
<dbReference type="EMBL" id="JAMRYU010000053">
    <property type="protein sequence ID" value="MDC4242618.1"/>
    <property type="molecule type" value="Genomic_DNA"/>
</dbReference>
<protein>
    <submittedName>
        <fullName evidence="1">Uncharacterized protein</fullName>
    </submittedName>
</protein>
<gene>
    <name evidence="1" type="ORF">NE398_21080</name>
</gene>
<dbReference type="AlphaFoldDB" id="A0A9X4B4V9"/>
<evidence type="ECO:0000313" key="1">
    <source>
        <dbReference type="EMBL" id="MDC4242618.1"/>
    </source>
</evidence>
<evidence type="ECO:0000313" key="2">
    <source>
        <dbReference type="Proteomes" id="UP001141183"/>
    </source>
</evidence>
<comment type="caution">
    <text evidence="1">The sequence shown here is derived from an EMBL/GenBank/DDBJ whole genome shotgun (WGS) entry which is preliminary data.</text>
</comment>